<comment type="caution">
    <text evidence="1">The sequence shown here is derived from an EMBL/GenBank/DDBJ whole genome shotgun (WGS) entry which is preliminary data.</text>
</comment>
<dbReference type="Proteomes" id="UP001375240">
    <property type="component" value="Unassembled WGS sequence"/>
</dbReference>
<sequence length="378" mass="43448">MDTPLTATNQVAETHRVLKVPELVESILLYAPPETVQTKCRAVCRTWKAVIETSPALIYYTRTGLHKPDNAGASGHESIPAIVPIDDIPSPDKTGIFTPMGIQVLTAFWRRLLPSILDEVDFRDKPAIASDGERRVDLLHRNESMIESLFSGITERTTLLRPGFKFQQVTVIPTGWEFAESTDHVEQSLTEALPLSDPDRPLENILHHLASTVALYARPDREKGARTPLRAYDNVRKYLLFEVSYTAANRDIEAVEARRKHQEWYAERKIAQGIARWMDERRQAAGRLHHDFVWQMDYAEFAFFYQLPPLERQYEEMEAHPLIVPEGAEDPMGDDFEEPFVEYLCFEADEPYDVNVPLRPRSWGMLTQRYREDGRGPR</sequence>
<proteinExistence type="predicted"/>
<dbReference type="EMBL" id="JAVHNQ010000004">
    <property type="protein sequence ID" value="KAK6349520.1"/>
    <property type="molecule type" value="Genomic_DNA"/>
</dbReference>
<accession>A0AAV9UUE6</accession>
<reference evidence="1 2" key="1">
    <citation type="submission" date="2019-10" db="EMBL/GenBank/DDBJ databases">
        <authorList>
            <person name="Palmer J.M."/>
        </authorList>
    </citation>
    <scope>NUCLEOTIDE SEQUENCE [LARGE SCALE GENOMIC DNA]</scope>
    <source>
        <strain evidence="1 2">TWF696</strain>
    </source>
</reference>
<keyword evidence="2" id="KW-1185">Reference proteome</keyword>
<protein>
    <recommendedName>
        <fullName evidence="3">F-box domain-containing protein</fullName>
    </recommendedName>
</protein>
<name>A0AAV9UUE6_9PEZI</name>
<evidence type="ECO:0008006" key="3">
    <source>
        <dbReference type="Google" id="ProtNLM"/>
    </source>
</evidence>
<organism evidence="1 2">
    <name type="scientific">Orbilia brochopaga</name>
    <dbReference type="NCBI Taxonomy" id="3140254"/>
    <lineage>
        <taxon>Eukaryota</taxon>
        <taxon>Fungi</taxon>
        <taxon>Dikarya</taxon>
        <taxon>Ascomycota</taxon>
        <taxon>Pezizomycotina</taxon>
        <taxon>Orbiliomycetes</taxon>
        <taxon>Orbiliales</taxon>
        <taxon>Orbiliaceae</taxon>
        <taxon>Orbilia</taxon>
    </lineage>
</organism>
<evidence type="ECO:0000313" key="2">
    <source>
        <dbReference type="Proteomes" id="UP001375240"/>
    </source>
</evidence>
<dbReference type="Gene3D" id="1.20.1280.50">
    <property type="match status" value="1"/>
</dbReference>
<evidence type="ECO:0000313" key="1">
    <source>
        <dbReference type="EMBL" id="KAK6349520.1"/>
    </source>
</evidence>
<gene>
    <name evidence="1" type="ORF">TWF696_005805</name>
</gene>
<dbReference type="AlphaFoldDB" id="A0AAV9UUE6"/>